<proteinExistence type="predicted"/>
<feature type="repeat" description="TPR" evidence="1">
    <location>
        <begin position="373"/>
        <end position="406"/>
    </location>
</feature>
<dbReference type="PROSITE" id="PS50005">
    <property type="entry name" value="TPR"/>
    <property type="match status" value="2"/>
</dbReference>
<dbReference type="InterPro" id="IPR029044">
    <property type="entry name" value="Nucleotide-diphossugar_trans"/>
</dbReference>
<dbReference type="SMART" id="SM00028">
    <property type="entry name" value="TPR"/>
    <property type="match status" value="5"/>
</dbReference>
<dbReference type="Pfam" id="PF00535">
    <property type="entry name" value="Glycos_transf_2"/>
    <property type="match status" value="1"/>
</dbReference>
<feature type="repeat" description="TPR" evidence="1">
    <location>
        <begin position="339"/>
        <end position="372"/>
    </location>
</feature>
<reference evidence="3 4" key="1">
    <citation type="submission" date="2018-02" db="EMBL/GenBank/DDBJ databases">
        <title>Discovery of a pederin family compound in a non-symbiotic bloom-forming cyanobacterium.</title>
        <authorList>
            <person name="Kust A."/>
            <person name="Mares J."/>
            <person name="Jokela J."/>
            <person name="Urajova P."/>
            <person name="Hajek J."/>
            <person name="Saurav K."/>
            <person name="Voracova K."/>
            <person name="Fewer D.P."/>
            <person name="Haapaniemi E."/>
            <person name="Permi P."/>
            <person name="Rehakova K."/>
            <person name="Sivonen K."/>
            <person name="Hrouzek P."/>
        </authorList>
    </citation>
    <scope>NUCLEOTIDE SEQUENCE [LARGE SCALE GENOMIC DNA]</scope>
    <source>
        <strain evidence="3 4">CHARLIE-1</strain>
    </source>
</reference>
<evidence type="ECO:0000313" key="3">
    <source>
        <dbReference type="EMBL" id="PPJ63715.1"/>
    </source>
</evidence>
<keyword evidence="1" id="KW-0802">TPR repeat</keyword>
<evidence type="ECO:0000259" key="2">
    <source>
        <dbReference type="Pfam" id="PF00535"/>
    </source>
</evidence>
<accession>A0A2S6CVA4</accession>
<dbReference type="SUPFAM" id="SSF48452">
    <property type="entry name" value="TPR-like"/>
    <property type="match status" value="2"/>
</dbReference>
<dbReference type="Gene3D" id="3.90.550.10">
    <property type="entry name" value="Spore Coat Polysaccharide Biosynthesis Protein SpsA, Chain A"/>
    <property type="match status" value="1"/>
</dbReference>
<keyword evidence="3" id="KW-0808">Transferase</keyword>
<gene>
    <name evidence="3" type="ORF">CUN59_08655</name>
</gene>
<comment type="caution">
    <text evidence="3">The sequence shown here is derived from an EMBL/GenBank/DDBJ whole genome shotgun (WGS) entry which is preliminary data.</text>
</comment>
<sequence>MKVSLCMIVKNEETTLPKCLASVNNFVDEVVVLDTGSTDKTPQIAAQFGAKVYYWTWNNSFSDARNEALKYVTGDWILVLDADETLTPEIIPFLEVVIHKEEYLVINLVRQEVGSTQSPYSLVSRLFRNHPNIYFDRPYHALIDDSVTAILHQEPHWQVGYLPGVAILHSGYQKAIINEQNKYTKAATAMAGFLANHPDDAYVCSKLGALYIQMGKIDLGMELLNRGLNKLIHHQVNEEKNPLEKLKISQPQKVEVAFDEDINYDILYELHYHLGIAHTHLQDLPLAIAHYQAAVKLPIYPLLKLGGYNNLGNLLKIVGDLPDAKIAYETAIKIDSNFVFGHYNLGMVCKAMGLFTEAIDAYNNAINLDPDYAEAYQNLGVVLLKVGDVESSLEAFKYAISLHELNNPEEAQRLHQGLQEMGLF</sequence>
<organism evidence="3 4">
    <name type="scientific">Cuspidothrix issatschenkoi CHARLIE-1</name>
    <dbReference type="NCBI Taxonomy" id="2052836"/>
    <lineage>
        <taxon>Bacteria</taxon>
        <taxon>Bacillati</taxon>
        <taxon>Cyanobacteriota</taxon>
        <taxon>Cyanophyceae</taxon>
        <taxon>Nostocales</taxon>
        <taxon>Aphanizomenonaceae</taxon>
        <taxon>Cuspidothrix</taxon>
    </lineage>
</organism>
<dbReference type="GO" id="GO:0016740">
    <property type="term" value="F:transferase activity"/>
    <property type="evidence" value="ECO:0007669"/>
    <property type="project" value="UniProtKB-KW"/>
</dbReference>
<name>A0A2S6CVA4_9CYAN</name>
<protein>
    <submittedName>
        <fullName evidence="3">Glycosyltransferase</fullName>
    </submittedName>
</protein>
<dbReference type="CDD" id="cd02511">
    <property type="entry name" value="Beta4Glucosyltransferase"/>
    <property type="match status" value="1"/>
</dbReference>
<dbReference type="Gene3D" id="1.25.40.10">
    <property type="entry name" value="Tetratricopeptide repeat domain"/>
    <property type="match status" value="3"/>
</dbReference>
<dbReference type="EMBL" id="PGEM01000056">
    <property type="protein sequence ID" value="PPJ63715.1"/>
    <property type="molecule type" value="Genomic_DNA"/>
</dbReference>
<dbReference type="InterPro" id="IPR019734">
    <property type="entry name" value="TPR_rpt"/>
</dbReference>
<dbReference type="Pfam" id="PF13414">
    <property type="entry name" value="TPR_11"/>
    <property type="match status" value="1"/>
</dbReference>
<evidence type="ECO:0000313" key="4">
    <source>
        <dbReference type="Proteomes" id="UP000239589"/>
    </source>
</evidence>
<feature type="domain" description="Glycosyltransferase 2-like" evidence="2">
    <location>
        <begin position="4"/>
        <end position="159"/>
    </location>
</feature>
<dbReference type="Proteomes" id="UP000239589">
    <property type="component" value="Unassembled WGS sequence"/>
</dbReference>
<dbReference type="RefSeq" id="WP_104387466.1">
    <property type="nucleotide sequence ID" value="NZ_PGEM01000056.1"/>
</dbReference>
<dbReference type="PANTHER" id="PTHR43630">
    <property type="entry name" value="POLY-BETA-1,6-N-ACETYL-D-GLUCOSAMINE SYNTHASE"/>
    <property type="match status" value="1"/>
</dbReference>
<dbReference type="SUPFAM" id="SSF53448">
    <property type="entry name" value="Nucleotide-diphospho-sugar transferases"/>
    <property type="match status" value="1"/>
</dbReference>
<keyword evidence="4" id="KW-1185">Reference proteome</keyword>
<dbReference type="AlphaFoldDB" id="A0A2S6CVA4"/>
<dbReference type="InterPro" id="IPR011990">
    <property type="entry name" value="TPR-like_helical_dom_sf"/>
</dbReference>
<evidence type="ECO:0000256" key="1">
    <source>
        <dbReference type="PROSITE-ProRule" id="PRU00339"/>
    </source>
</evidence>
<dbReference type="InterPro" id="IPR001173">
    <property type="entry name" value="Glyco_trans_2-like"/>
</dbReference>
<dbReference type="OrthoDB" id="9815923at2"/>
<dbReference type="PANTHER" id="PTHR43630:SF2">
    <property type="entry name" value="GLYCOSYLTRANSFERASE"/>
    <property type="match status" value="1"/>
</dbReference>
<dbReference type="Pfam" id="PF13181">
    <property type="entry name" value="TPR_8"/>
    <property type="match status" value="1"/>
</dbReference>